<dbReference type="GO" id="GO:0016787">
    <property type="term" value="F:hydrolase activity"/>
    <property type="evidence" value="ECO:0007669"/>
    <property type="project" value="UniProtKB-KW"/>
</dbReference>
<name>A0A7C9MZ06_9ACTN</name>
<accession>A0A7C9MZ06</accession>
<dbReference type="CDD" id="cd05829">
    <property type="entry name" value="Sortase_F"/>
    <property type="match status" value="1"/>
</dbReference>
<proteinExistence type="predicted"/>
<keyword evidence="1" id="KW-0378">Hydrolase</keyword>
<evidence type="ECO:0000256" key="3">
    <source>
        <dbReference type="SAM" id="SignalP"/>
    </source>
</evidence>
<dbReference type="Proteomes" id="UP000479526">
    <property type="component" value="Unassembled WGS sequence"/>
</dbReference>
<keyword evidence="5" id="KW-1185">Reference proteome</keyword>
<dbReference type="InterPro" id="IPR023365">
    <property type="entry name" value="Sortase_dom-sf"/>
</dbReference>
<feature type="region of interest" description="Disordered" evidence="2">
    <location>
        <begin position="202"/>
        <end position="231"/>
    </location>
</feature>
<evidence type="ECO:0000313" key="4">
    <source>
        <dbReference type="EMBL" id="NAS20869.1"/>
    </source>
</evidence>
<dbReference type="RefSeq" id="WP_161478320.1">
    <property type="nucleotide sequence ID" value="NZ_WXEW01000001.1"/>
</dbReference>
<protein>
    <submittedName>
        <fullName evidence="4">Class F sortase</fullName>
    </submittedName>
</protein>
<evidence type="ECO:0000256" key="2">
    <source>
        <dbReference type="SAM" id="MobiDB-lite"/>
    </source>
</evidence>
<feature type="compositionally biased region" description="Low complexity" evidence="2">
    <location>
        <begin position="211"/>
        <end position="231"/>
    </location>
</feature>
<feature type="signal peptide" evidence="3">
    <location>
        <begin position="1"/>
        <end position="18"/>
    </location>
</feature>
<dbReference type="PROSITE" id="PS51257">
    <property type="entry name" value="PROKAR_LIPOPROTEIN"/>
    <property type="match status" value="1"/>
</dbReference>
<dbReference type="InterPro" id="IPR042001">
    <property type="entry name" value="Sortase_F"/>
</dbReference>
<keyword evidence="3" id="KW-0732">Signal</keyword>
<gene>
    <name evidence="4" type="ORF">GT755_04115</name>
</gene>
<reference evidence="4 5" key="1">
    <citation type="submission" date="2020-01" db="EMBL/GenBank/DDBJ databases">
        <title>Herbidospora sp. NEAU-GS84 nov., a novel actinomycete isolated from soil.</title>
        <authorList>
            <person name="Han L."/>
        </authorList>
    </citation>
    <scope>NUCLEOTIDE SEQUENCE [LARGE SCALE GENOMIC DNA]</scope>
    <source>
        <strain evidence="4 5">NEAU-GS84</strain>
    </source>
</reference>
<comment type="caution">
    <text evidence="4">The sequence shown here is derived from an EMBL/GenBank/DDBJ whole genome shotgun (WGS) entry which is preliminary data.</text>
</comment>
<dbReference type="NCBIfam" id="NF033748">
    <property type="entry name" value="class_F_sortase"/>
    <property type="match status" value="1"/>
</dbReference>
<feature type="chain" id="PRO_5038984392" evidence="3">
    <location>
        <begin position="19"/>
        <end position="231"/>
    </location>
</feature>
<organism evidence="4 5">
    <name type="scientific">Herbidospora solisilvae</name>
    <dbReference type="NCBI Taxonomy" id="2696284"/>
    <lineage>
        <taxon>Bacteria</taxon>
        <taxon>Bacillati</taxon>
        <taxon>Actinomycetota</taxon>
        <taxon>Actinomycetes</taxon>
        <taxon>Streptosporangiales</taxon>
        <taxon>Streptosporangiaceae</taxon>
        <taxon>Herbidospora</taxon>
    </lineage>
</organism>
<dbReference type="Gene3D" id="2.40.260.10">
    <property type="entry name" value="Sortase"/>
    <property type="match status" value="1"/>
</dbReference>
<dbReference type="Pfam" id="PF04203">
    <property type="entry name" value="Sortase"/>
    <property type="match status" value="1"/>
</dbReference>
<dbReference type="EMBL" id="WXEW01000001">
    <property type="protein sequence ID" value="NAS20869.1"/>
    <property type="molecule type" value="Genomic_DNA"/>
</dbReference>
<sequence length="231" mass="24487">MRRLAMLVAVSLTAACSASPPAVHLGTLDRAAAAGWGPVENQVAKVRPQRRHAEPVEVVIPAIGVRSRLERLTLDAHGVLVAPEKAEVAGWYAAGVRPGDPGPAVIAGHLDSLTGPGVFAGLGDLEPGHRILVTLKDGRTVTFRVEEVRTHAKKDFPTREVYGASPDARLRLITCGGAFDPGEGHYADNVIVFATLERHNRQVRTVPSRPPDTTTGTPSTTATATDVTQPR</sequence>
<dbReference type="InterPro" id="IPR005754">
    <property type="entry name" value="Sortase"/>
</dbReference>
<dbReference type="SUPFAM" id="SSF63817">
    <property type="entry name" value="Sortase"/>
    <property type="match status" value="1"/>
</dbReference>
<evidence type="ECO:0000256" key="1">
    <source>
        <dbReference type="ARBA" id="ARBA00022801"/>
    </source>
</evidence>
<evidence type="ECO:0000313" key="5">
    <source>
        <dbReference type="Proteomes" id="UP000479526"/>
    </source>
</evidence>
<dbReference type="AlphaFoldDB" id="A0A7C9MZ06"/>